<dbReference type="SUPFAM" id="SSF53474">
    <property type="entry name" value="alpha/beta-Hydrolases"/>
    <property type="match status" value="1"/>
</dbReference>
<keyword evidence="3 6" id="KW-0378">Hydrolase</keyword>
<dbReference type="GO" id="GO:0052689">
    <property type="term" value="F:carboxylic ester hydrolase activity"/>
    <property type="evidence" value="ECO:0007669"/>
    <property type="project" value="UniProtKB-KW"/>
</dbReference>
<evidence type="ECO:0000256" key="6">
    <source>
        <dbReference type="RuleBase" id="RU361235"/>
    </source>
</evidence>
<dbReference type="InterPro" id="IPR002018">
    <property type="entry name" value="CarbesteraseB"/>
</dbReference>
<dbReference type="InterPro" id="IPR029058">
    <property type="entry name" value="AB_hydrolase_fold"/>
</dbReference>
<gene>
    <name evidence="8" type="primary">similar to Esterase-5A</name>
    <name evidence="8" type="ORF">CLUMA_CG005926</name>
</gene>
<feature type="signal peptide" evidence="6">
    <location>
        <begin position="1"/>
        <end position="18"/>
    </location>
</feature>
<keyword evidence="2" id="KW-0719">Serine esterase</keyword>
<evidence type="ECO:0000313" key="8">
    <source>
        <dbReference type="EMBL" id="CRK92375.1"/>
    </source>
</evidence>
<keyword evidence="4" id="KW-1015">Disulfide bond</keyword>
<evidence type="ECO:0000313" key="9">
    <source>
        <dbReference type="Proteomes" id="UP000183832"/>
    </source>
</evidence>
<feature type="chain" id="PRO_5011825823" description="Carboxylic ester hydrolase" evidence="6">
    <location>
        <begin position="19"/>
        <end position="597"/>
    </location>
</feature>
<dbReference type="Proteomes" id="UP000183832">
    <property type="component" value="Unassembled WGS sequence"/>
</dbReference>
<sequence>MWKIIFLVVVIEVCVISCEEDPIVCIDNGCIRGKSFKGNQKAFEGFLGIPYAKPPTNELRLKDPQPTVEKWNDVYNATEEKMFCMQKNYFLPNPTVSGVEDCLYLYIYRPKNVMRNRRKLLPVIIYLHGGGFFAGTAGPSITGADFFMDTEDVIVVTMNYRLGPLGFLSTGDINMSGNFGLKDQALAIKWTKDNIKAFGGDASNIALMGQSAGASSAHLHMMSSPKWSRNLFHKTIMLSGNGNGPYFYVIENPLKQAKEFAKAIGIKDYDEMQSEELAINLRRVDPEILIRACDKLKIWSIDPLTISRPVVEDCQTHNGFLCNNPVEIWRSGDYVRVPMLTGFMDGDGGVRALAILENKTQLHDLNERFDELFPKLMEIENKSSEMNFKHLNMIKKRYFRGISEISNETSNDLIRIYTERSFITPLFNTLSQHVQQDKKTPAYLYKFSFNSSLSYSSFFTGNSKNYGAVHCDELIYLLKSPAIFPNQFEQNSIESKFRTKFVKFFTDFVANGKPNKISGKAVRQCEALNYKSTNPSLKCNIVEFGNDFTMKLTGEIDPTIAEFWNNIDPTMMGTKEDSLVSRNEVFQIFKIHSGHTN</sequence>
<dbReference type="Gene3D" id="3.40.50.1820">
    <property type="entry name" value="alpha/beta hydrolase"/>
    <property type="match status" value="1"/>
</dbReference>
<evidence type="ECO:0000256" key="5">
    <source>
        <dbReference type="ARBA" id="ARBA00023180"/>
    </source>
</evidence>
<evidence type="ECO:0000259" key="7">
    <source>
        <dbReference type="Pfam" id="PF00135"/>
    </source>
</evidence>
<protein>
    <recommendedName>
        <fullName evidence="6">Carboxylic ester hydrolase</fullName>
        <ecNumber evidence="6">3.1.1.-</ecNumber>
    </recommendedName>
</protein>
<dbReference type="PANTHER" id="PTHR43142:SF1">
    <property type="entry name" value="CARBOXYLIC ESTER HYDROLASE"/>
    <property type="match status" value="1"/>
</dbReference>
<accession>A0A1J1HW99</accession>
<keyword evidence="6" id="KW-0732">Signal</keyword>
<evidence type="ECO:0000256" key="3">
    <source>
        <dbReference type="ARBA" id="ARBA00022801"/>
    </source>
</evidence>
<evidence type="ECO:0000256" key="4">
    <source>
        <dbReference type="ARBA" id="ARBA00023157"/>
    </source>
</evidence>
<comment type="similarity">
    <text evidence="1 6">Belongs to the type-B carboxylesterase/lipase family.</text>
</comment>
<proteinExistence type="inferred from homology"/>
<evidence type="ECO:0000256" key="2">
    <source>
        <dbReference type="ARBA" id="ARBA00022487"/>
    </source>
</evidence>
<keyword evidence="9" id="KW-1185">Reference proteome</keyword>
<reference evidence="8 9" key="1">
    <citation type="submission" date="2015-04" db="EMBL/GenBank/DDBJ databases">
        <authorList>
            <person name="Syromyatnikov M.Y."/>
            <person name="Popov V.N."/>
        </authorList>
    </citation>
    <scope>NUCLEOTIDE SEQUENCE [LARGE SCALE GENOMIC DNA]</scope>
</reference>
<dbReference type="PANTHER" id="PTHR43142">
    <property type="entry name" value="CARBOXYLIC ESTER HYDROLASE"/>
    <property type="match status" value="1"/>
</dbReference>
<evidence type="ECO:0000256" key="1">
    <source>
        <dbReference type="ARBA" id="ARBA00005964"/>
    </source>
</evidence>
<feature type="domain" description="Carboxylesterase type B" evidence="7">
    <location>
        <begin position="21"/>
        <end position="519"/>
    </location>
</feature>
<dbReference type="AlphaFoldDB" id="A0A1J1HW99"/>
<dbReference type="OrthoDB" id="19653at2759"/>
<keyword evidence="5" id="KW-0325">Glycoprotein</keyword>
<dbReference type="PROSITE" id="PS00122">
    <property type="entry name" value="CARBOXYLESTERASE_B_1"/>
    <property type="match status" value="1"/>
</dbReference>
<dbReference type="STRING" id="568069.A0A1J1HW99"/>
<dbReference type="EC" id="3.1.1.-" evidence="6"/>
<name>A0A1J1HW99_9DIPT</name>
<dbReference type="EMBL" id="CVRI01000026">
    <property type="protein sequence ID" value="CRK92375.1"/>
    <property type="molecule type" value="Genomic_DNA"/>
</dbReference>
<dbReference type="Pfam" id="PF00135">
    <property type="entry name" value="COesterase"/>
    <property type="match status" value="1"/>
</dbReference>
<organism evidence="8 9">
    <name type="scientific">Clunio marinus</name>
    <dbReference type="NCBI Taxonomy" id="568069"/>
    <lineage>
        <taxon>Eukaryota</taxon>
        <taxon>Metazoa</taxon>
        <taxon>Ecdysozoa</taxon>
        <taxon>Arthropoda</taxon>
        <taxon>Hexapoda</taxon>
        <taxon>Insecta</taxon>
        <taxon>Pterygota</taxon>
        <taxon>Neoptera</taxon>
        <taxon>Endopterygota</taxon>
        <taxon>Diptera</taxon>
        <taxon>Nematocera</taxon>
        <taxon>Chironomoidea</taxon>
        <taxon>Chironomidae</taxon>
        <taxon>Clunio</taxon>
    </lineage>
</organism>
<dbReference type="InterPro" id="IPR019826">
    <property type="entry name" value="Carboxylesterase_B_AS"/>
</dbReference>